<dbReference type="EMBL" id="CM042039">
    <property type="protein sequence ID" value="KAI3726112.1"/>
    <property type="molecule type" value="Genomic_DNA"/>
</dbReference>
<dbReference type="Proteomes" id="UP001056120">
    <property type="component" value="Linkage Group LG22"/>
</dbReference>
<accession>A0ACB9BVV6</accession>
<organism evidence="1 2">
    <name type="scientific">Smallanthus sonchifolius</name>
    <dbReference type="NCBI Taxonomy" id="185202"/>
    <lineage>
        <taxon>Eukaryota</taxon>
        <taxon>Viridiplantae</taxon>
        <taxon>Streptophyta</taxon>
        <taxon>Embryophyta</taxon>
        <taxon>Tracheophyta</taxon>
        <taxon>Spermatophyta</taxon>
        <taxon>Magnoliopsida</taxon>
        <taxon>eudicotyledons</taxon>
        <taxon>Gunneridae</taxon>
        <taxon>Pentapetalae</taxon>
        <taxon>asterids</taxon>
        <taxon>campanulids</taxon>
        <taxon>Asterales</taxon>
        <taxon>Asteraceae</taxon>
        <taxon>Asteroideae</taxon>
        <taxon>Heliantheae alliance</taxon>
        <taxon>Millerieae</taxon>
        <taxon>Smallanthus</taxon>
    </lineage>
</organism>
<gene>
    <name evidence="1" type="ORF">L1987_65909</name>
</gene>
<evidence type="ECO:0000313" key="1">
    <source>
        <dbReference type="EMBL" id="KAI3726112.1"/>
    </source>
</evidence>
<name>A0ACB9BVV6_9ASTR</name>
<proteinExistence type="predicted"/>
<comment type="caution">
    <text evidence="1">The sequence shown here is derived from an EMBL/GenBank/DDBJ whole genome shotgun (WGS) entry which is preliminary data.</text>
</comment>
<reference evidence="1 2" key="2">
    <citation type="journal article" date="2022" name="Mol. Ecol. Resour.">
        <title>The genomes of chicory, endive, great burdock and yacon provide insights into Asteraceae paleo-polyploidization history and plant inulin production.</title>
        <authorList>
            <person name="Fan W."/>
            <person name="Wang S."/>
            <person name="Wang H."/>
            <person name="Wang A."/>
            <person name="Jiang F."/>
            <person name="Liu H."/>
            <person name="Zhao H."/>
            <person name="Xu D."/>
            <person name="Zhang Y."/>
        </authorList>
    </citation>
    <scope>NUCLEOTIDE SEQUENCE [LARGE SCALE GENOMIC DNA]</scope>
    <source>
        <strain evidence="2">cv. Yunnan</strain>
        <tissue evidence="1">Leaves</tissue>
    </source>
</reference>
<keyword evidence="2" id="KW-1185">Reference proteome</keyword>
<evidence type="ECO:0000313" key="2">
    <source>
        <dbReference type="Proteomes" id="UP001056120"/>
    </source>
</evidence>
<protein>
    <submittedName>
        <fullName evidence="1">Uncharacterized protein</fullName>
    </submittedName>
</protein>
<reference evidence="2" key="1">
    <citation type="journal article" date="2022" name="Mol. Ecol. Resour.">
        <title>The genomes of chicory, endive, great burdock and yacon provide insights into Asteraceae palaeo-polyploidization history and plant inulin production.</title>
        <authorList>
            <person name="Fan W."/>
            <person name="Wang S."/>
            <person name="Wang H."/>
            <person name="Wang A."/>
            <person name="Jiang F."/>
            <person name="Liu H."/>
            <person name="Zhao H."/>
            <person name="Xu D."/>
            <person name="Zhang Y."/>
        </authorList>
    </citation>
    <scope>NUCLEOTIDE SEQUENCE [LARGE SCALE GENOMIC DNA]</scope>
    <source>
        <strain evidence="2">cv. Yunnan</strain>
    </source>
</reference>
<sequence>MILHNAPGNAIPKIHYVLVSIASYDVELTLQFALRSNERDLFCTAWVDKEIVMENVHIRTQTTMIMGEAREETPVMTEGTLPLVQMIQCIATCVLVKRLEV</sequence>